<feature type="domain" description="Tyr recombinase" evidence="10">
    <location>
        <begin position="113"/>
        <end position="292"/>
    </location>
</feature>
<proteinExistence type="inferred from homology"/>
<dbReference type="NCBIfam" id="NF001399">
    <property type="entry name" value="PRK00283.1"/>
    <property type="match status" value="1"/>
</dbReference>
<protein>
    <submittedName>
        <fullName evidence="12">Tyrosine recombinase</fullName>
    </submittedName>
</protein>
<dbReference type="EMBL" id="WJKJ01000349">
    <property type="protein sequence ID" value="MBD3365660.1"/>
    <property type="molecule type" value="Genomic_DNA"/>
</dbReference>
<evidence type="ECO:0000256" key="9">
    <source>
        <dbReference type="PROSITE-ProRule" id="PRU01248"/>
    </source>
</evidence>
<dbReference type="GO" id="GO:0003677">
    <property type="term" value="F:DNA binding"/>
    <property type="evidence" value="ECO:0007669"/>
    <property type="project" value="UniProtKB-UniRule"/>
</dbReference>
<evidence type="ECO:0000256" key="5">
    <source>
        <dbReference type="ARBA" id="ARBA00022908"/>
    </source>
</evidence>
<dbReference type="InterPro" id="IPR010998">
    <property type="entry name" value="Integrase_recombinase_N"/>
</dbReference>
<keyword evidence="8" id="KW-0131">Cell cycle</keyword>
<gene>
    <name evidence="12" type="ORF">GF359_10650</name>
</gene>
<sequence>MNCAEVKADQPLLAEFIDYLIAERNLSANSVQAYRRDLVQFTDFLGERARTVTGIGTGVIHDFTSRLAEAGLAPRSVARKLSAVRMFLRYLLDTGRIQTDPGENISSPKLPRKLPAVLTVEEVRKVISTAENALHSADTPRRTAIALRNHAMIEVLYGSGLRISELIGLKLGDVFLAEGFLRVIGKGDKERVVPIGRLEINAVRRYVDAGRVKLLKLRSKGRDFLFLNARGEPLSRMGAWKVIHDCVTGAGLKGKVTPHTFRHSFATHLLEGGADLRAVQEMLGHASITTTE</sequence>
<evidence type="ECO:0000256" key="3">
    <source>
        <dbReference type="ARBA" id="ARBA00022618"/>
    </source>
</evidence>
<evidence type="ECO:0000256" key="7">
    <source>
        <dbReference type="ARBA" id="ARBA00023172"/>
    </source>
</evidence>
<comment type="caution">
    <text evidence="12">The sequence shown here is derived from an EMBL/GenBank/DDBJ whole genome shotgun (WGS) entry which is preliminary data.</text>
</comment>
<evidence type="ECO:0000259" key="11">
    <source>
        <dbReference type="PROSITE" id="PS51900"/>
    </source>
</evidence>
<dbReference type="Pfam" id="PF02899">
    <property type="entry name" value="Phage_int_SAM_1"/>
    <property type="match status" value="1"/>
</dbReference>
<keyword evidence="6 9" id="KW-0238">DNA-binding</keyword>
<dbReference type="PANTHER" id="PTHR30349">
    <property type="entry name" value="PHAGE INTEGRASE-RELATED"/>
    <property type="match status" value="1"/>
</dbReference>
<evidence type="ECO:0000256" key="6">
    <source>
        <dbReference type="ARBA" id="ARBA00023125"/>
    </source>
</evidence>
<dbReference type="InterPro" id="IPR050090">
    <property type="entry name" value="Tyrosine_recombinase_XerCD"/>
</dbReference>
<name>A0A9D5KBF7_UNCW3</name>
<feature type="non-terminal residue" evidence="12">
    <location>
        <position position="292"/>
    </location>
</feature>
<comment type="subcellular location">
    <subcellularLocation>
        <location evidence="1">Cytoplasm</location>
    </subcellularLocation>
</comment>
<dbReference type="InterPro" id="IPR004107">
    <property type="entry name" value="Integrase_SAM-like_N"/>
</dbReference>
<evidence type="ECO:0000256" key="4">
    <source>
        <dbReference type="ARBA" id="ARBA00022829"/>
    </source>
</evidence>
<dbReference type="InterPro" id="IPR002104">
    <property type="entry name" value="Integrase_catalytic"/>
</dbReference>
<dbReference type="Pfam" id="PF00589">
    <property type="entry name" value="Phage_integrase"/>
    <property type="match status" value="1"/>
</dbReference>
<dbReference type="PROSITE" id="PS51898">
    <property type="entry name" value="TYR_RECOMBINASE"/>
    <property type="match status" value="1"/>
</dbReference>
<dbReference type="GO" id="GO:0051301">
    <property type="term" value="P:cell division"/>
    <property type="evidence" value="ECO:0007669"/>
    <property type="project" value="UniProtKB-KW"/>
</dbReference>
<dbReference type="InterPro" id="IPR011010">
    <property type="entry name" value="DNA_brk_join_enz"/>
</dbReference>
<dbReference type="InterPro" id="IPR044068">
    <property type="entry name" value="CB"/>
</dbReference>
<dbReference type="HAMAP" id="MF_01808">
    <property type="entry name" value="Recomb_XerC_XerD"/>
    <property type="match status" value="1"/>
</dbReference>
<keyword evidence="3" id="KW-0132">Cell division</keyword>
<keyword evidence="4" id="KW-0159">Chromosome partition</keyword>
<keyword evidence="5" id="KW-0229">DNA integration</keyword>
<keyword evidence="2" id="KW-0963">Cytoplasm</keyword>
<dbReference type="GO" id="GO:0006310">
    <property type="term" value="P:DNA recombination"/>
    <property type="evidence" value="ECO:0007669"/>
    <property type="project" value="UniProtKB-KW"/>
</dbReference>
<evidence type="ECO:0000259" key="10">
    <source>
        <dbReference type="PROSITE" id="PS51898"/>
    </source>
</evidence>
<dbReference type="Gene3D" id="1.10.443.10">
    <property type="entry name" value="Intergrase catalytic core"/>
    <property type="match status" value="1"/>
</dbReference>
<dbReference type="InterPro" id="IPR013762">
    <property type="entry name" value="Integrase-like_cat_sf"/>
</dbReference>
<dbReference type="PROSITE" id="PS51900">
    <property type="entry name" value="CB"/>
    <property type="match status" value="1"/>
</dbReference>
<evidence type="ECO:0000256" key="1">
    <source>
        <dbReference type="ARBA" id="ARBA00004496"/>
    </source>
</evidence>
<evidence type="ECO:0000256" key="8">
    <source>
        <dbReference type="ARBA" id="ARBA00023306"/>
    </source>
</evidence>
<dbReference type="GO" id="GO:0015074">
    <property type="term" value="P:DNA integration"/>
    <property type="evidence" value="ECO:0007669"/>
    <property type="project" value="UniProtKB-KW"/>
</dbReference>
<dbReference type="SUPFAM" id="SSF56349">
    <property type="entry name" value="DNA breaking-rejoining enzymes"/>
    <property type="match status" value="1"/>
</dbReference>
<reference evidence="12" key="1">
    <citation type="submission" date="2019-11" db="EMBL/GenBank/DDBJ databases">
        <title>Microbial mats filling the niche in hypersaline microbial mats.</title>
        <authorList>
            <person name="Wong H.L."/>
            <person name="Macleod F.I."/>
            <person name="White R.A. III"/>
            <person name="Burns B.P."/>
        </authorList>
    </citation>
    <scope>NUCLEOTIDE SEQUENCE</scope>
    <source>
        <strain evidence="12">Bin_327</strain>
    </source>
</reference>
<dbReference type="InterPro" id="IPR023009">
    <property type="entry name" value="Tyrosine_recombinase_XerC/XerD"/>
</dbReference>
<dbReference type="PANTHER" id="PTHR30349:SF81">
    <property type="entry name" value="TYROSINE RECOMBINASE XERC"/>
    <property type="match status" value="1"/>
</dbReference>
<dbReference type="GO" id="GO:0007059">
    <property type="term" value="P:chromosome segregation"/>
    <property type="evidence" value="ECO:0007669"/>
    <property type="project" value="UniProtKB-KW"/>
</dbReference>
<evidence type="ECO:0000313" key="13">
    <source>
        <dbReference type="Proteomes" id="UP000630660"/>
    </source>
</evidence>
<evidence type="ECO:0000313" key="12">
    <source>
        <dbReference type="EMBL" id="MBD3365660.1"/>
    </source>
</evidence>
<evidence type="ECO:0000256" key="2">
    <source>
        <dbReference type="ARBA" id="ARBA00022490"/>
    </source>
</evidence>
<dbReference type="CDD" id="cd00798">
    <property type="entry name" value="INT_XerDC_C"/>
    <property type="match status" value="1"/>
</dbReference>
<dbReference type="Gene3D" id="1.10.150.130">
    <property type="match status" value="1"/>
</dbReference>
<dbReference type="GO" id="GO:0005737">
    <property type="term" value="C:cytoplasm"/>
    <property type="evidence" value="ECO:0007669"/>
    <property type="project" value="UniProtKB-SubCell"/>
</dbReference>
<dbReference type="AlphaFoldDB" id="A0A9D5KBF7"/>
<organism evidence="12 13">
    <name type="scientific">candidate division WOR-3 bacterium</name>
    <dbReference type="NCBI Taxonomy" id="2052148"/>
    <lineage>
        <taxon>Bacteria</taxon>
        <taxon>Bacteria division WOR-3</taxon>
    </lineage>
</organism>
<keyword evidence="7" id="KW-0233">DNA recombination</keyword>
<dbReference type="Proteomes" id="UP000630660">
    <property type="component" value="Unassembled WGS sequence"/>
</dbReference>
<feature type="domain" description="Core-binding (CB)" evidence="11">
    <location>
        <begin position="7"/>
        <end position="92"/>
    </location>
</feature>
<accession>A0A9D5KBF7</accession>